<organism evidence="2 3">
    <name type="scientific">Penicillium malachiteum</name>
    <dbReference type="NCBI Taxonomy" id="1324776"/>
    <lineage>
        <taxon>Eukaryota</taxon>
        <taxon>Fungi</taxon>
        <taxon>Dikarya</taxon>
        <taxon>Ascomycota</taxon>
        <taxon>Pezizomycotina</taxon>
        <taxon>Eurotiomycetes</taxon>
        <taxon>Eurotiomycetidae</taxon>
        <taxon>Eurotiales</taxon>
        <taxon>Aspergillaceae</taxon>
        <taxon>Penicillium</taxon>
    </lineage>
</organism>
<dbReference type="PANTHER" id="PTHR47843">
    <property type="entry name" value="BTB DOMAIN-CONTAINING PROTEIN-RELATED"/>
    <property type="match status" value="1"/>
</dbReference>
<dbReference type="CDD" id="cd18186">
    <property type="entry name" value="BTB_POZ_ZBTB_KLHL-like"/>
    <property type="match status" value="1"/>
</dbReference>
<dbReference type="PANTHER" id="PTHR47843:SF3">
    <property type="entry name" value="BTB DOMAIN-CONTAINING PROTEIN"/>
    <property type="match status" value="1"/>
</dbReference>
<evidence type="ECO:0000256" key="1">
    <source>
        <dbReference type="SAM" id="MobiDB-lite"/>
    </source>
</evidence>
<dbReference type="SUPFAM" id="SSF54695">
    <property type="entry name" value="POZ domain"/>
    <property type="match status" value="1"/>
</dbReference>
<evidence type="ECO:0000313" key="2">
    <source>
        <dbReference type="EMBL" id="KAJ5733367.1"/>
    </source>
</evidence>
<dbReference type="InterPro" id="IPR011333">
    <property type="entry name" value="SKP1/BTB/POZ_sf"/>
</dbReference>
<feature type="compositionally biased region" description="Basic residues" evidence="1">
    <location>
        <begin position="284"/>
        <end position="293"/>
    </location>
</feature>
<reference evidence="2" key="2">
    <citation type="submission" date="2023-01" db="EMBL/GenBank/DDBJ databases">
        <authorList>
            <person name="Petersen C."/>
        </authorList>
    </citation>
    <scope>NUCLEOTIDE SEQUENCE</scope>
    <source>
        <strain evidence="2">IBT 17514</strain>
    </source>
</reference>
<feature type="compositionally biased region" description="Polar residues" evidence="1">
    <location>
        <begin position="20"/>
        <end position="32"/>
    </location>
</feature>
<comment type="caution">
    <text evidence="2">The sequence shown here is derived from an EMBL/GenBank/DDBJ whole genome shotgun (WGS) entry which is preliminary data.</text>
</comment>
<dbReference type="Gene3D" id="3.30.710.10">
    <property type="entry name" value="Potassium Channel Kv1.1, Chain A"/>
    <property type="match status" value="1"/>
</dbReference>
<name>A0AAD6HS06_9EURO</name>
<feature type="region of interest" description="Disordered" evidence="1">
    <location>
        <begin position="1"/>
        <end position="68"/>
    </location>
</feature>
<accession>A0AAD6HS06</accession>
<proteinExistence type="predicted"/>
<reference evidence="2" key="1">
    <citation type="journal article" date="2023" name="IMA Fungus">
        <title>Comparative genomic study of the Penicillium genus elucidates a diverse pangenome and 15 lateral gene transfer events.</title>
        <authorList>
            <person name="Petersen C."/>
            <person name="Sorensen T."/>
            <person name="Nielsen M.R."/>
            <person name="Sondergaard T.E."/>
            <person name="Sorensen J.L."/>
            <person name="Fitzpatrick D.A."/>
            <person name="Frisvad J.C."/>
            <person name="Nielsen K.L."/>
        </authorList>
    </citation>
    <scope>NUCLEOTIDE SEQUENCE</scope>
    <source>
        <strain evidence="2">IBT 17514</strain>
    </source>
</reference>
<evidence type="ECO:0008006" key="4">
    <source>
        <dbReference type="Google" id="ProtNLM"/>
    </source>
</evidence>
<gene>
    <name evidence="2" type="ORF">N7493_002153</name>
</gene>
<evidence type="ECO:0000313" key="3">
    <source>
        <dbReference type="Proteomes" id="UP001215712"/>
    </source>
</evidence>
<keyword evidence="3" id="KW-1185">Reference proteome</keyword>
<protein>
    <recommendedName>
        <fullName evidence="4">BTB domain-containing protein</fullName>
    </recommendedName>
</protein>
<sequence>MDTPQVRLPAPEKPAKAQSHETNGNSTINTSVEVDMGGTQELTEAAPAGDSILPDAQPEPESVPEPPTPAKKIAASTFFQSLISPIVEFIVGDGENETLLKAHQNLLLESPFLKQKIDEFDSSSPRRIEFPSEDVEAFSCFLEYQYTHNYSVQIESNESDDGTDETGDILLRHARIYTLAEKLGLPKLKTLAHDKIHSVNSTPIGELTYARYVYTHTNAADINIRKPVASYWAARGHLLRHDLKDEFRLLCNEVPEFSYDVLSLMMDRKEKEKTSDLDTNVRSSARKRPRQEK</sequence>
<dbReference type="EMBL" id="JAQJAN010000003">
    <property type="protein sequence ID" value="KAJ5733367.1"/>
    <property type="molecule type" value="Genomic_DNA"/>
</dbReference>
<dbReference type="AlphaFoldDB" id="A0AAD6HS06"/>
<dbReference type="Proteomes" id="UP001215712">
    <property type="component" value="Unassembled WGS sequence"/>
</dbReference>
<feature type="region of interest" description="Disordered" evidence="1">
    <location>
        <begin position="270"/>
        <end position="293"/>
    </location>
</feature>